<protein>
    <submittedName>
        <fullName evidence="1">Uncharacterized protein</fullName>
    </submittedName>
</protein>
<dbReference type="AlphaFoldDB" id="A0A7C1CD73"/>
<gene>
    <name evidence="1" type="ORF">ENN26_02015</name>
</gene>
<sequence length="196" mass="22472">MKVSTVLNGIFYEVTLPEGLTIEQLEEAMKTVTDVFDVINDGLTKRGMPPLSRLIRVNQYSGMVSDLITRALDKLSDFKRTRNTEYPDLKNPRTNVGIEIKATTSKQPWTTVGHNVTSGWFLVFEYDISETGSPSFRRVWIGELTEEDFVWRGRRPTSKRTPTASVKKKSWELKMKKLFERAESDLSAGQFNTRSR</sequence>
<comment type="caution">
    <text evidence="1">The sequence shown here is derived from an EMBL/GenBank/DDBJ whole genome shotgun (WGS) entry which is preliminary data.</text>
</comment>
<accession>A0A7C1CD73</accession>
<name>A0A7C1CD73_9CREN</name>
<proteinExistence type="predicted"/>
<reference evidence="1" key="1">
    <citation type="journal article" date="2020" name="mSystems">
        <title>Genome- and Community-Level Interaction Insights into Carbon Utilization and Element Cycling Functions of Hydrothermarchaeota in Hydrothermal Sediment.</title>
        <authorList>
            <person name="Zhou Z."/>
            <person name="Liu Y."/>
            <person name="Xu W."/>
            <person name="Pan J."/>
            <person name="Luo Z.H."/>
            <person name="Li M."/>
        </authorList>
    </citation>
    <scope>NUCLEOTIDE SEQUENCE [LARGE SCALE GENOMIC DNA]</scope>
    <source>
        <strain evidence="1">SpSt-116</strain>
    </source>
</reference>
<evidence type="ECO:0000313" key="1">
    <source>
        <dbReference type="EMBL" id="HDP14541.1"/>
    </source>
</evidence>
<dbReference type="EMBL" id="DSAY01000038">
    <property type="protein sequence ID" value="HDP14541.1"/>
    <property type="molecule type" value="Genomic_DNA"/>
</dbReference>
<organism evidence="1">
    <name type="scientific">Thermofilum adornatum</name>
    <dbReference type="NCBI Taxonomy" id="1365176"/>
    <lineage>
        <taxon>Archaea</taxon>
        <taxon>Thermoproteota</taxon>
        <taxon>Thermoprotei</taxon>
        <taxon>Thermofilales</taxon>
        <taxon>Thermofilaceae</taxon>
        <taxon>Thermofilum</taxon>
    </lineage>
</organism>